<dbReference type="GO" id="GO:0009055">
    <property type="term" value="F:electron transfer activity"/>
    <property type="evidence" value="ECO:0007669"/>
    <property type="project" value="InterPro"/>
</dbReference>
<organism evidence="8 9">
    <name type="scientific">Paracoccus aestuarii</name>
    <dbReference type="NCBI Taxonomy" id="453842"/>
    <lineage>
        <taxon>Bacteria</taxon>
        <taxon>Pseudomonadati</taxon>
        <taxon>Pseudomonadota</taxon>
        <taxon>Alphaproteobacteria</taxon>
        <taxon>Rhodobacterales</taxon>
        <taxon>Paracoccaceae</taxon>
        <taxon>Paracoccus</taxon>
    </lineage>
</organism>
<accession>A0A419A118</accession>
<keyword evidence="4" id="KW-0249">Electron transport</keyword>
<keyword evidence="5 6" id="KW-0408">Iron</keyword>
<evidence type="ECO:0000313" key="8">
    <source>
        <dbReference type="EMBL" id="RJL06652.1"/>
    </source>
</evidence>
<dbReference type="PANTHER" id="PTHR33751:SF9">
    <property type="entry name" value="CYTOCHROME C4"/>
    <property type="match status" value="1"/>
</dbReference>
<dbReference type="PROSITE" id="PS51007">
    <property type="entry name" value="CYTC"/>
    <property type="match status" value="1"/>
</dbReference>
<dbReference type="Pfam" id="PF00034">
    <property type="entry name" value="Cytochrom_C"/>
    <property type="match status" value="1"/>
</dbReference>
<evidence type="ECO:0000256" key="4">
    <source>
        <dbReference type="ARBA" id="ARBA00022982"/>
    </source>
</evidence>
<dbReference type="InterPro" id="IPR009056">
    <property type="entry name" value="Cyt_c-like_dom"/>
</dbReference>
<comment type="caution">
    <text evidence="8">The sequence shown here is derived from an EMBL/GenBank/DDBJ whole genome shotgun (WGS) entry which is preliminary data.</text>
</comment>
<proteinExistence type="predicted"/>
<evidence type="ECO:0000313" key="9">
    <source>
        <dbReference type="Proteomes" id="UP000285530"/>
    </source>
</evidence>
<evidence type="ECO:0000259" key="7">
    <source>
        <dbReference type="PROSITE" id="PS51007"/>
    </source>
</evidence>
<name>A0A419A118_9RHOB</name>
<keyword evidence="1" id="KW-0813">Transport</keyword>
<evidence type="ECO:0000256" key="1">
    <source>
        <dbReference type="ARBA" id="ARBA00022448"/>
    </source>
</evidence>
<feature type="domain" description="Cytochrome c" evidence="7">
    <location>
        <begin position="55"/>
        <end position="136"/>
    </location>
</feature>
<dbReference type="GO" id="GO:0020037">
    <property type="term" value="F:heme binding"/>
    <property type="evidence" value="ECO:0007669"/>
    <property type="project" value="InterPro"/>
</dbReference>
<dbReference type="SUPFAM" id="SSF46626">
    <property type="entry name" value="Cytochrome c"/>
    <property type="match status" value="1"/>
</dbReference>
<dbReference type="AlphaFoldDB" id="A0A419A118"/>
<keyword evidence="3 6" id="KW-0479">Metal-binding</keyword>
<keyword evidence="9" id="KW-1185">Reference proteome</keyword>
<dbReference type="EMBL" id="QZEV01000007">
    <property type="protein sequence ID" value="RJL06652.1"/>
    <property type="molecule type" value="Genomic_DNA"/>
</dbReference>
<dbReference type="Gene3D" id="1.10.760.10">
    <property type="entry name" value="Cytochrome c-like domain"/>
    <property type="match status" value="1"/>
</dbReference>
<dbReference type="InterPro" id="IPR036909">
    <property type="entry name" value="Cyt_c-like_dom_sf"/>
</dbReference>
<dbReference type="InterPro" id="IPR050597">
    <property type="entry name" value="Cytochrome_c_Oxidase_Subunit"/>
</dbReference>
<protein>
    <submittedName>
        <fullName evidence="8">Cytochrome c</fullName>
    </submittedName>
</protein>
<dbReference type="OrthoDB" id="9808603at2"/>
<evidence type="ECO:0000256" key="5">
    <source>
        <dbReference type="ARBA" id="ARBA00023004"/>
    </source>
</evidence>
<sequence length="137" mass="14512">MTRPRGPQARPAHPFTARMSIMRLSLGPALAVALMLPLGAFAEQGPAEPMDDLSPDLDAGQDLYRAVCAQCHGRSARGTAVFPGLQGQAAEDLAALLIAYRAGEVEGPNAALMMPVARDLDDQQIVDVSAWLAETYP</sequence>
<dbReference type="PANTHER" id="PTHR33751">
    <property type="entry name" value="CBB3-TYPE CYTOCHROME C OXIDASE SUBUNIT FIXP"/>
    <property type="match status" value="1"/>
</dbReference>
<keyword evidence="2 6" id="KW-0349">Heme</keyword>
<gene>
    <name evidence="8" type="ORF">D3P06_03175</name>
</gene>
<dbReference type="GO" id="GO:0046872">
    <property type="term" value="F:metal ion binding"/>
    <property type="evidence" value="ECO:0007669"/>
    <property type="project" value="UniProtKB-KW"/>
</dbReference>
<evidence type="ECO:0000256" key="6">
    <source>
        <dbReference type="PROSITE-ProRule" id="PRU00433"/>
    </source>
</evidence>
<evidence type="ECO:0000256" key="2">
    <source>
        <dbReference type="ARBA" id="ARBA00022617"/>
    </source>
</evidence>
<reference evidence="8 9" key="1">
    <citation type="submission" date="2018-09" db="EMBL/GenBank/DDBJ databases">
        <title>Paracoccus onubensis nov. sp. a moderate halophilic bacterium isolated from Gruta de las Maravillas (Aracena, Spain).</title>
        <authorList>
            <person name="Jurado V."/>
            <person name="Gutierrez-Patricio S."/>
            <person name="Gonzalez-Pimentel J.L."/>
            <person name="Laiz L."/>
            <person name="Saiz-Jimenez C."/>
        </authorList>
    </citation>
    <scope>NUCLEOTIDE SEQUENCE [LARGE SCALE GENOMIC DNA]</scope>
    <source>
        <strain evidence="8 9">DSM 19484</strain>
    </source>
</reference>
<evidence type="ECO:0000256" key="3">
    <source>
        <dbReference type="ARBA" id="ARBA00022723"/>
    </source>
</evidence>
<dbReference type="Proteomes" id="UP000285530">
    <property type="component" value="Unassembled WGS sequence"/>
</dbReference>